<dbReference type="EMBL" id="CM010634">
    <property type="protein sequence ID" value="RID56213.1"/>
    <property type="molecule type" value="Genomic_DNA"/>
</dbReference>
<proteinExistence type="predicted"/>
<organism evidence="3 4">
    <name type="scientific">Brassica campestris</name>
    <name type="common">Field mustard</name>
    <dbReference type="NCBI Taxonomy" id="3711"/>
    <lineage>
        <taxon>Eukaryota</taxon>
        <taxon>Viridiplantae</taxon>
        <taxon>Streptophyta</taxon>
        <taxon>Embryophyta</taxon>
        <taxon>Tracheophyta</taxon>
        <taxon>Spermatophyta</taxon>
        <taxon>Magnoliopsida</taxon>
        <taxon>eudicotyledons</taxon>
        <taxon>Gunneridae</taxon>
        <taxon>Pentapetalae</taxon>
        <taxon>rosids</taxon>
        <taxon>malvids</taxon>
        <taxon>Brassicales</taxon>
        <taxon>Brassicaceae</taxon>
        <taxon>Brassiceae</taxon>
        <taxon>Brassica</taxon>
    </lineage>
</organism>
<evidence type="ECO:0000256" key="2">
    <source>
        <dbReference type="SAM" id="SignalP"/>
    </source>
</evidence>
<accession>A0A397Z1K6</accession>
<evidence type="ECO:0000313" key="3">
    <source>
        <dbReference type="EMBL" id="RID56213.1"/>
    </source>
</evidence>
<feature type="chain" id="PRO_5017440359" evidence="2">
    <location>
        <begin position="31"/>
        <end position="81"/>
    </location>
</feature>
<keyword evidence="2" id="KW-0732">Signal</keyword>
<dbReference type="AlphaFoldDB" id="A0A397Z1K6"/>
<evidence type="ECO:0000313" key="4">
    <source>
        <dbReference type="Proteomes" id="UP000264353"/>
    </source>
</evidence>
<feature type="region of interest" description="Disordered" evidence="1">
    <location>
        <begin position="43"/>
        <end position="81"/>
    </location>
</feature>
<protein>
    <submittedName>
        <fullName evidence="3">Uncharacterized protein</fullName>
    </submittedName>
</protein>
<gene>
    <name evidence="3" type="ORF">BRARA_G03426</name>
</gene>
<feature type="signal peptide" evidence="2">
    <location>
        <begin position="1"/>
        <end position="30"/>
    </location>
</feature>
<sequence length="81" mass="8594">MDRRGCGNGNIAKMCLCLSITLLLFSSSENLFVTPLPAEERYQAKGTGTPREGGLRRMMMGTPPDSSGWVDGSQSGRGSGP</sequence>
<dbReference type="Proteomes" id="UP000264353">
    <property type="component" value="Chromosome A7"/>
</dbReference>
<name>A0A397Z1K6_BRACM</name>
<reference evidence="3 4" key="1">
    <citation type="submission" date="2018-06" db="EMBL/GenBank/DDBJ databases">
        <title>WGS assembly of Brassica rapa FPsc.</title>
        <authorList>
            <person name="Bowman J."/>
            <person name="Kohchi T."/>
            <person name="Yamato K."/>
            <person name="Jenkins J."/>
            <person name="Shu S."/>
            <person name="Ishizaki K."/>
            <person name="Yamaoka S."/>
            <person name="Nishihama R."/>
            <person name="Nakamura Y."/>
            <person name="Berger F."/>
            <person name="Adam C."/>
            <person name="Aki S."/>
            <person name="Althoff F."/>
            <person name="Araki T."/>
            <person name="Arteaga-Vazquez M."/>
            <person name="Balasubrmanian S."/>
            <person name="Bauer D."/>
            <person name="Boehm C."/>
            <person name="Briginshaw L."/>
            <person name="Caballero-Perez J."/>
            <person name="Catarino B."/>
            <person name="Chen F."/>
            <person name="Chiyoda S."/>
            <person name="Chovatia M."/>
            <person name="Davies K."/>
            <person name="Delmans M."/>
            <person name="Demura T."/>
            <person name="Dierschke T."/>
            <person name="Dolan L."/>
            <person name="Dorantes-Acosta A."/>
            <person name="Eklund D."/>
            <person name="Florent S."/>
            <person name="Flores-Sandoval E."/>
            <person name="Fujiyama A."/>
            <person name="Fukuzawa H."/>
            <person name="Galik B."/>
            <person name="Grimanelli D."/>
            <person name="Grimwood J."/>
            <person name="Grossniklaus U."/>
            <person name="Hamada T."/>
            <person name="Haseloff J."/>
            <person name="Hetherington A."/>
            <person name="Higo A."/>
            <person name="Hirakawa Y."/>
            <person name="Hundley H."/>
            <person name="Ikeda Y."/>
            <person name="Inoue K."/>
            <person name="Inoue S."/>
            <person name="Ishida S."/>
            <person name="Jia Q."/>
            <person name="Kakita M."/>
            <person name="Kanazawa T."/>
            <person name="Kawai Y."/>
            <person name="Kawashima T."/>
            <person name="Kennedy M."/>
            <person name="Kinose K."/>
            <person name="Kinoshita T."/>
            <person name="Kohara Y."/>
            <person name="Koide E."/>
            <person name="Komatsu K."/>
            <person name="Kopischke S."/>
            <person name="Kubo M."/>
            <person name="Kyozuka J."/>
            <person name="Lagercrantz U."/>
            <person name="Lin S."/>
            <person name="Lindquist E."/>
            <person name="Lipzen A."/>
            <person name="Lu C."/>
            <person name="Luna E."/>
            <person name="Martienssen R."/>
            <person name="Minamino N."/>
            <person name="Mizutani M."/>
            <person name="Mizutani M."/>
            <person name="Mochizuki N."/>
            <person name="Monte I."/>
            <person name="Mosher R."/>
            <person name="Nagasaki H."/>
            <person name="Nakagami H."/>
            <person name="Naramoto S."/>
            <person name="Nishitani K."/>
            <person name="Ohtani M."/>
            <person name="Okamoto T."/>
            <person name="Okumura M."/>
            <person name="Phillips J."/>
            <person name="Pollak B."/>
            <person name="Reinders A."/>
            <person name="Roevekamp M."/>
            <person name="Sano R."/>
            <person name="Sawa S."/>
            <person name="Schmid M."/>
            <person name="Shirakawa M."/>
            <person name="Solano R."/>
            <person name="Spunde A."/>
            <person name="Suetsugu N."/>
            <person name="Sugano S."/>
            <person name="Sugiyama A."/>
            <person name="Sun R."/>
            <person name="Suzuki Y."/>
            <person name="Takenaka M."/>
            <person name="Takezawa D."/>
            <person name="Tomogane H."/>
            <person name="Tsuzuki M."/>
            <person name="Ueda T."/>
            <person name="Umeda M."/>
            <person name="Ward J."/>
            <person name="Watanabe Y."/>
            <person name="Yazaki K."/>
            <person name="Yokoyama R."/>
            <person name="Yoshitake Y."/>
            <person name="Yotsui I."/>
            <person name="Zachgo S."/>
            <person name="Schmutz J."/>
        </authorList>
    </citation>
    <scope>NUCLEOTIDE SEQUENCE [LARGE SCALE GENOMIC DNA]</scope>
    <source>
        <strain evidence="4">cv. B-3</strain>
    </source>
</reference>
<evidence type="ECO:0000256" key="1">
    <source>
        <dbReference type="SAM" id="MobiDB-lite"/>
    </source>
</evidence>